<dbReference type="InterPro" id="IPR036388">
    <property type="entry name" value="WH-like_DNA-bd_sf"/>
</dbReference>
<dbReference type="Pfam" id="PF00126">
    <property type="entry name" value="HTH_1"/>
    <property type="match status" value="1"/>
</dbReference>
<dbReference type="PANTHER" id="PTHR30126:SF40">
    <property type="entry name" value="HTH-TYPE TRANSCRIPTIONAL REGULATOR GLTR"/>
    <property type="match status" value="1"/>
</dbReference>
<evidence type="ECO:0000313" key="7">
    <source>
        <dbReference type="Proteomes" id="UP000700212"/>
    </source>
</evidence>
<comment type="caution">
    <text evidence="6">The sequence shown here is derived from an EMBL/GenBank/DDBJ whole genome shotgun (WGS) entry which is preliminary data.</text>
</comment>
<dbReference type="EMBL" id="DYTV01000043">
    <property type="protein sequence ID" value="HJH10746.1"/>
    <property type="molecule type" value="Genomic_DNA"/>
</dbReference>
<comment type="similarity">
    <text evidence="1">Belongs to the LysR transcriptional regulatory family.</text>
</comment>
<keyword evidence="4" id="KW-0804">Transcription</keyword>
<dbReference type="InterPro" id="IPR005119">
    <property type="entry name" value="LysR_subst-bd"/>
</dbReference>
<keyword evidence="2" id="KW-0805">Transcription regulation</keyword>
<dbReference type="GO" id="GO:0000976">
    <property type="term" value="F:transcription cis-regulatory region binding"/>
    <property type="evidence" value="ECO:0007669"/>
    <property type="project" value="TreeGrafter"/>
</dbReference>
<evidence type="ECO:0000256" key="4">
    <source>
        <dbReference type="ARBA" id="ARBA00023163"/>
    </source>
</evidence>
<dbReference type="FunFam" id="1.10.10.10:FF:000001">
    <property type="entry name" value="LysR family transcriptional regulator"/>
    <property type="match status" value="1"/>
</dbReference>
<dbReference type="PROSITE" id="PS50931">
    <property type="entry name" value="HTH_LYSR"/>
    <property type="match status" value="1"/>
</dbReference>
<dbReference type="GO" id="GO:0003700">
    <property type="term" value="F:DNA-binding transcription factor activity"/>
    <property type="evidence" value="ECO:0007669"/>
    <property type="project" value="InterPro"/>
</dbReference>
<organism evidence="6 7">
    <name type="scientific">Metalysinibacillus jejuensis</name>
    <dbReference type="NCBI Taxonomy" id="914327"/>
    <lineage>
        <taxon>Bacteria</taxon>
        <taxon>Bacillati</taxon>
        <taxon>Bacillota</taxon>
        <taxon>Bacilli</taxon>
        <taxon>Bacillales</taxon>
        <taxon>Caryophanaceae</taxon>
        <taxon>Metalysinibacillus</taxon>
    </lineage>
</organism>
<dbReference type="Gene3D" id="3.40.190.290">
    <property type="match status" value="1"/>
</dbReference>
<sequence length="282" mass="31657">MELKSLTIFQTVARLGSVSAAARELNYVQSNITMHIKQLEEKFGTTLFYRHQRGMTLNSEGRKMLGYVTTILNEVAELKHVFLDQDTPSGTLKLGTVEIVSKLPQILATYYEQYPNVDVSLQADVTEALVQKVMDHELDGAFVSGPIKHTLLSKQLIAEEKLVLVSASPKFDVADFSKTPILVSNEGCGYRAKLALWLKELGIEPKRIMEFNIIETILQSVALGLGVTVVPEDTVRRMVVQGSVYCHELPEAYASNRTVFIYRKDTFITITMQSFLQHINDI</sequence>
<gene>
    <name evidence="6" type="ORF">K8V30_03450</name>
</gene>
<name>A0A921T4U4_9BACL</name>
<evidence type="ECO:0000256" key="2">
    <source>
        <dbReference type="ARBA" id="ARBA00023015"/>
    </source>
</evidence>
<dbReference type="SUPFAM" id="SSF46785">
    <property type="entry name" value="Winged helix' DNA-binding domain"/>
    <property type="match status" value="1"/>
</dbReference>
<dbReference type="SUPFAM" id="SSF53850">
    <property type="entry name" value="Periplasmic binding protein-like II"/>
    <property type="match status" value="1"/>
</dbReference>
<protein>
    <submittedName>
        <fullName evidence="6">LysR family transcriptional regulator</fullName>
    </submittedName>
</protein>
<dbReference type="AlphaFoldDB" id="A0A921T4U4"/>
<dbReference type="Proteomes" id="UP000700212">
    <property type="component" value="Unassembled WGS sequence"/>
</dbReference>
<dbReference type="Gene3D" id="1.10.10.10">
    <property type="entry name" value="Winged helix-like DNA-binding domain superfamily/Winged helix DNA-binding domain"/>
    <property type="match status" value="1"/>
</dbReference>
<reference evidence="6" key="1">
    <citation type="journal article" date="2021" name="PeerJ">
        <title>Extensive microbial diversity within the chicken gut microbiome revealed by metagenomics and culture.</title>
        <authorList>
            <person name="Gilroy R."/>
            <person name="Ravi A."/>
            <person name="Getino M."/>
            <person name="Pursley I."/>
            <person name="Horton D.L."/>
            <person name="Alikhan N.F."/>
            <person name="Baker D."/>
            <person name="Gharbi K."/>
            <person name="Hall N."/>
            <person name="Watson M."/>
            <person name="Adriaenssens E.M."/>
            <person name="Foster-Nyarko E."/>
            <person name="Jarju S."/>
            <person name="Secka A."/>
            <person name="Antonio M."/>
            <person name="Oren A."/>
            <person name="Chaudhuri R.R."/>
            <person name="La Ragione R."/>
            <person name="Hildebrand F."/>
            <person name="Pallen M.J."/>
        </authorList>
    </citation>
    <scope>NUCLEOTIDE SEQUENCE</scope>
    <source>
        <strain evidence="6">CHK160-4876</strain>
    </source>
</reference>
<evidence type="ECO:0000259" key="5">
    <source>
        <dbReference type="PROSITE" id="PS50931"/>
    </source>
</evidence>
<accession>A0A921T4U4</accession>
<keyword evidence="3" id="KW-0238">DNA-binding</keyword>
<dbReference type="InterPro" id="IPR000847">
    <property type="entry name" value="LysR_HTH_N"/>
</dbReference>
<dbReference type="PANTHER" id="PTHR30126">
    <property type="entry name" value="HTH-TYPE TRANSCRIPTIONAL REGULATOR"/>
    <property type="match status" value="1"/>
</dbReference>
<evidence type="ECO:0000313" key="6">
    <source>
        <dbReference type="EMBL" id="HJH10746.1"/>
    </source>
</evidence>
<dbReference type="InterPro" id="IPR036390">
    <property type="entry name" value="WH_DNA-bd_sf"/>
</dbReference>
<evidence type="ECO:0000256" key="1">
    <source>
        <dbReference type="ARBA" id="ARBA00009437"/>
    </source>
</evidence>
<dbReference type="PRINTS" id="PR00039">
    <property type="entry name" value="HTHLYSR"/>
</dbReference>
<feature type="domain" description="HTH lysR-type" evidence="5">
    <location>
        <begin position="1"/>
        <end position="58"/>
    </location>
</feature>
<dbReference type="Pfam" id="PF03466">
    <property type="entry name" value="LysR_substrate"/>
    <property type="match status" value="1"/>
</dbReference>
<evidence type="ECO:0000256" key="3">
    <source>
        <dbReference type="ARBA" id="ARBA00023125"/>
    </source>
</evidence>
<reference evidence="6" key="2">
    <citation type="submission" date="2021-09" db="EMBL/GenBank/DDBJ databases">
        <authorList>
            <person name="Gilroy R."/>
        </authorList>
    </citation>
    <scope>NUCLEOTIDE SEQUENCE</scope>
    <source>
        <strain evidence="6">CHK160-4876</strain>
    </source>
</reference>
<proteinExistence type="inferred from homology"/>